<comment type="cofactor">
    <cofactor evidence="1">
        <name>Fe(2+)</name>
        <dbReference type="ChEBI" id="CHEBI:29033"/>
    </cofactor>
</comment>
<dbReference type="AlphaFoldDB" id="A0A1P8EFJ5"/>
<dbReference type="EC" id="1.13.12.19" evidence="4"/>
<dbReference type="PANTHER" id="PTHR47990">
    <property type="entry name" value="2-OXOGLUTARATE (2OG) AND FE(II)-DEPENDENT OXYGENASE SUPERFAMILY PROTEIN-RELATED"/>
    <property type="match status" value="1"/>
</dbReference>
<evidence type="ECO:0000256" key="10">
    <source>
        <dbReference type="ARBA" id="ARBA00049359"/>
    </source>
</evidence>
<evidence type="ECO:0000256" key="7">
    <source>
        <dbReference type="ARBA" id="ARBA00031011"/>
    </source>
</evidence>
<dbReference type="Proteomes" id="UP000185674">
    <property type="component" value="Chromosome"/>
</dbReference>
<evidence type="ECO:0000313" key="13">
    <source>
        <dbReference type="Proteomes" id="UP000185674"/>
    </source>
</evidence>
<dbReference type="eggNOG" id="COG3491">
    <property type="taxonomic scope" value="Bacteria"/>
</dbReference>
<evidence type="ECO:0000256" key="1">
    <source>
        <dbReference type="ARBA" id="ARBA00001954"/>
    </source>
</evidence>
<dbReference type="RefSeq" id="WP_004938797.1">
    <property type="nucleotide sequence ID" value="NZ_BBNM01000001.1"/>
</dbReference>
<keyword evidence="11" id="KW-0408">Iron</keyword>
<evidence type="ECO:0000313" key="12">
    <source>
        <dbReference type="EMBL" id="APV34981.1"/>
    </source>
</evidence>
<dbReference type="Gene3D" id="2.60.120.330">
    <property type="entry name" value="B-lactam Antibiotic, Isopenicillin N Synthase, Chain"/>
    <property type="match status" value="1"/>
</dbReference>
<dbReference type="PROSITE" id="PS51471">
    <property type="entry name" value="FE2OG_OXY"/>
    <property type="match status" value="1"/>
</dbReference>
<sequence length="283" mass="32162">MHIATIDYTHPEAGAAFAQSLRETGFAVIINHPLDWSLIQSIYTEWLTFFKSEYKNNYRVRPEQKGGFFPTDLSETAKGETVKDLKEFFHIFPSGVFPSELSALSLNYYQQAFGLAKHLLQWIQEFTPEHIRAAYSEPLPSMIEGAEGLLRVLRYTPVATDQDYVRAAAHEDINLITILPAATAPGLQVKNAAGEWYDVPVEPNSLVINIGDMLQEASQFFYPSTTHRVVKFKDQDAQQERISMPFFLQPRGDVVLSSRYTAGEYHAERMRELKVIQDGKILL</sequence>
<dbReference type="STRING" id="487316.BEN76_02660"/>
<dbReference type="InterPro" id="IPR050231">
    <property type="entry name" value="Iron_ascorbate_oxido_reductase"/>
</dbReference>
<dbReference type="Pfam" id="PF03171">
    <property type="entry name" value="2OG-FeII_Oxy"/>
    <property type="match status" value="1"/>
</dbReference>
<comment type="catalytic activity">
    <reaction evidence="9">
        <text>2-oxoglutarate + O2 + 2 H(+) = ethene + 3 CO2 + H2O</text>
        <dbReference type="Rhea" id="RHEA:31523"/>
        <dbReference type="ChEBI" id="CHEBI:15377"/>
        <dbReference type="ChEBI" id="CHEBI:15378"/>
        <dbReference type="ChEBI" id="CHEBI:15379"/>
        <dbReference type="ChEBI" id="CHEBI:16526"/>
        <dbReference type="ChEBI" id="CHEBI:16810"/>
        <dbReference type="ChEBI" id="CHEBI:18153"/>
        <dbReference type="EC" id="1.13.12.19"/>
    </reaction>
</comment>
<evidence type="ECO:0000256" key="5">
    <source>
        <dbReference type="ARBA" id="ARBA00019045"/>
    </source>
</evidence>
<dbReference type="EMBL" id="CP016896">
    <property type="protein sequence ID" value="APV34981.1"/>
    <property type="molecule type" value="Genomic_DNA"/>
</dbReference>
<keyword evidence="11" id="KW-0560">Oxidoreductase</keyword>
<dbReference type="Pfam" id="PF14226">
    <property type="entry name" value="DIOX_N"/>
    <property type="match status" value="1"/>
</dbReference>
<dbReference type="GO" id="GO:0102276">
    <property type="term" value="F:2-oxoglutarate oxygenase/decarboxylase (ethylene-forming) activity"/>
    <property type="evidence" value="ECO:0007669"/>
    <property type="project" value="UniProtKB-EC"/>
</dbReference>
<dbReference type="GeneID" id="67511558"/>
<dbReference type="InterPro" id="IPR026992">
    <property type="entry name" value="DIOX_N"/>
</dbReference>
<proteinExistence type="inferred from homology"/>
<dbReference type="InterPro" id="IPR005123">
    <property type="entry name" value="Oxoglu/Fe-dep_dioxygenase_dom"/>
</dbReference>
<organism evidence="12 13">
    <name type="scientific">Acinetobacter soli</name>
    <dbReference type="NCBI Taxonomy" id="487316"/>
    <lineage>
        <taxon>Bacteria</taxon>
        <taxon>Pseudomonadati</taxon>
        <taxon>Pseudomonadota</taxon>
        <taxon>Gammaproteobacteria</taxon>
        <taxon>Moraxellales</taxon>
        <taxon>Moraxellaceae</taxon>
        <taxon>Acinetobacter</taxon>
    </lineage>
</organism>
<evidence type="ECO:0000256" key="8">
    <source>
        <dbReference type="ARBA" id="ARBA00031282"/>
    </source>
</evidence>
<evidence type="ECO:0000256" key="3">
    <source>
        <dbReference type="ARBA" id="ARBA00012293"/>
    </source>
</evidence>
<evidence type="ECO:0000256" key="6">
    <source>
        <dbReference type="ARBA" id="ARBA00022666"/>
    </source>
</evidence>
<evidence type="ECO:0000256" key="11">
    <source>
        <dbReference type="RuleBase" id="RU003682"/>
    </source>
</evidence>
<evidence type="ECO:0000256" key="4">
    <source>
        <dbReference type="ARBA" id="ARBA00012531"/>
    </source>
</evidence>
<dbReference type="EC" id="1.14.20.7" evidence="3"/>
<accession>A0A1P8EFJ5</accession>
<dbReference type="GO" id="GO:0009693">
    <property type="term" value="P:ethylene biosynthetic process"/>
    <property type="evidence" value="ECO:0007669"/>
    <property type="project" value="UniProtKB-KW"/>
</dbReference>
<dbReference type="KEGG" id="asol:BEN76_02660"/>
<gene>
    <name evidence="12" type="ORF">BEN76_02660</name>
</gene>
<evidence type="ECO:0000256" key="2">
    <source>
        <dbReference type="ARBA" id="ARBA00004767"/>
    </source>
</evidence>
<comment type="similarity">
    <text evidence="11">Belongs to the iron/ascorbate-dependent oxidoreductase family.</text>
</comment>
<keyword evidence="11" id="KW-0479">Metal-binding</keyword>
<dbReference type="InterPro" id="IPR027443">
    <property type="entry name" value="IPNS-like_sf"/>
</dbReference>
<dbReference type="GO" id="GO:0046872">
    <property type="term" value="F:metal ion binding"/>
    <property type="evidence" value="ECO:0007669"/>
    <property type="project" value="UniProtKB-KW"/>
</dbReference>
<reference evidence="12 13" key="1">
    <citation type="submission" date="2016-08" db="EMBL/GenBank/DDBJ databases">
        <title>Complete genome sequence of Acinetobacter baylyi strain GFJ2.</title>
        <authorList>
            <person name="Tabata M."/>
            <person name="Kuboki S."/>
            <person name="Gibu N."/>
            <person name="Kinouchi Y."/>
            <person name="Vangnai A."/>
            <person name="Kasai D."/>
            <person name="Fukuda M."/>
        </authorList>
    </citation>
    <scope>NUCLEOTIDE SEQUENCE [LARGE SCALE GENOMIC DNA]</scope>
    <source>
        <strain evidence="12 13">GFJ2</strain>
    </source>
</reference>
<evidence type="ECO:0000256" key="9">
    <source>
        <dbReference type="ARBA" id="ARBA00047725"/>
    </source>
</evidence>
<name>A0A1P8EFJ5_9GAMM</name>
<keyword evidence="6" id="KW-0266">Ethylene biosynthesis</keyword>
<protein>
    <recommendedName>
        <fullName evidence="5">2-oxoglutarate-dependent ethylene/succinate-forming enzyme</fullName>
        <ecNumber evidence="4">1.13.12.19</ecNumber>
        <ecNumber evidence="3">1.14.20.7</ecNumber>
    </recommendedName>
    <alternativeName>
        <fullName evidence="7">2-oxoglutarate dioxygenase (ethylene-forming)</fullName>
    </alternativeName>
    <alternativeName>
        <fullName evidence="8">2-oxoglutarate/L-arginine monooxygenase/decarboxylase (succinate-forming)</fullName>
    </alternativeName>
</protein>
<dbReference type="InterPro" id="IPR044861">
    <property type="entry name" value="IPNS-like_FE2OG_OXY"/>
</dbReference>
<comment type="pathway">
    <text evidence="2">Alkene biosynthesis; ethylene biosynthesis via 2-oxoglutarate.</text>
</comment>
<comment type="catalytic activity">
    <reaction evidence="10">
        <text>L-arginine + 2-oxoglutarate + O2 = guanidine + L-glutamate 5-semialdehyde + succinate + CO2</text>
        <dbReference type="Rhea" id="RHEA:31535"/>
        <dbReference type="ChEBI" id="CHEBI:15379"/>
        <dbReference type="ChEBI" id="CHEBI:16526"/>
        <dbReference type="ChEBI" id="CHEBI:16810"/>
        <dbReference type="ChEBI" id="CHEBI:30031"/>
        <dbReference type="ChEBI" id="CHEBI:30087"/>
        <dbReference type="ChEBI" id="CHEBI:32682"/>
        <dbReference type="ChEBI" id="CHEBI:58066"/>
        <dbReference type="EC" id="1.14.20.7"/>
    </reaction>
</comment>
<dbReference type="SUPFAM" id="SSF51197">
    <property type="entry name" value="Clavaminate synthase-like"/>
    <property type="match status" value="1"/>
</dbReference>